<evidence type="ECO:0000313" key="7">
    <source>
        <dbReference type="Proteomes" id="UP001595528"/>
    </source>
</evidence>
<feature type="transmembrane region" description="Helical" evidence="5">
    <location>
        <begin position="63"/>
        <end position="89"/>
    </location>
</feature>
<gene>
    <name evidence="6" type="ORF">ACFOGJ_22105</name>
</gene>
<proteinExistence type="predicted"/>
<feature type="transmembrane region" description="Helical" evidence="5">
    <location>
        <begin position="110"/>
        <end position="129"/>
    </location>
</feature>
<sequence length="229" mass="25891">MLQDYSRAIDQIGDPAFRSVLIRGVGLTLAAFVAVAILAWYLLSLVPEFQSDWWSWVNYLVDIGGGLGVVVLMAFLFPAIVTMFMSMFLDDIAEAVERKHYPSDSPGRELPFGPALWLSLKFAGIVILLNLLILPLYVLTFIIPPISLVLFYGLNGYLLSREYFELVAWRHVDKTTARRLRKANQGRLWLVGAFITFMLTIPIVNIIWPLIATAAMVHCFKRIQRRSAA</sequence>
<name>A0ABV7L5K9_9PROT</name>
<keyword evidence="7" id="KW-1185">Reference proteome</keyword>
<dbReference type="RefSeq" id="WP_379904679.1">
    <property type="nucleotide sequence ID" value="NZ_JBHRTR010000035.1"/>
</dbReference>
<dbReference type="Proteomes" id="UP001595528">
    <property type="component" value="Unassembled WGS sequence"/>
</dbReference>
<evidence type="ECO:0000256" key="1">
    <source>
        <dbReference type="ARBA" id="ARBA00004141"/>
    </source>
</evidence>
<evidence type="ECO:0000256" key="2">
    <source>
        <dbReference type="ARBA" id="ARBA00022692"/>
    </source>
</evidence>
<keyword evidence="2 5" id="KW-0812">Transmembrane</keyword>
<evidence type="ECO:0000256" key="4">
    <source>
        <dbReference type="ARBA" id="ARBA00023136"/>
    </source>
</evidence>
<keyword evidence="3 5" id="KW-1133">Transmembrane helix</keyword>
<comment type="caution">
    <text evidence="6">The sequence shown here is derived from an EMBL/GenBank/DDBJ whole genome shotgun (WGS) entry which is preliminary data.</text>
</comment>
<reference evidence="7" key="1">
    <citation type="journal article" date="2019" name="Int. J. Syst. Evol. Microbiol.">
        <title>The Global Catalogue of Microorganisms (GCM) 10K type strain sequencing project: providing services to taxonomists for standard genome sequencing and annotation.</title>
        <authorList>
            <consortium name="The Broad Institute Genomics Platform"/>
            <consortium name="The Broad Institute Genome Sequencing Center for Infectious Disease"/>
            <person name="Wu L."/>
            <person name="Ma J."/>
        </authorList>
    </citation>
    <scope>NUCLEOTIDE SEQUENCE [LARGE SCALE GENOMIC DNA]</scope>
    <source>
        <strain evidence="7">KCTC 42964</strain>
    </source>
</reference>
<protein>
    <submittedName>
        <fullName evidence="6">EI24 domain-containing protein</fullName>
    </submittedName>
</protein>
<keyword evidence="4 5" id="KW-0472">Membrane</keyword>
<evidence type="ECO:0000313" key="6">
    <source>
        <dbReference type="EMBL" id="MFC3229961.1"/>
    </source>
</evidence>
<accession>A0ABV7L5K9</accession>
<dbReference type="EMBL" id="JBHRTR010000035">
    <property type="protein sequence ID" value="MFC3229961.1"/>
    <property type="molecule type" value="Genomic_DNA"/>
</dbReference>
<organism evidence="6 7">
    <name type="scientific">Marinibaculum pumilum</name>
    <dbReference type="NCBI Taxonomy" id="1766165"/>
    <lineage>
        <taxon>Bacteria</taxon>
        <taxon>Pseudomonadati</taxon>
        <taxon>Pseudomonadota</taxon>
        <taxon>Alphaproteobacteria</taxon>
        <taxon>Rhodospirillales</taxon>
        <taxon>Rhodospirillaceae</taxon>
        <taxon>Marinibaculum</taxon>
    </lineage>
</organism>
<comment type="subcellular location">
    <subcellularLocation>
        <location evidence="1">Membrane</location>
        <topology evidence="1">Multi-pass membrane protein</topology>
    </subcellularLocation>
</comment>
<dbReference type="Pfam" id="PF07264">
    <property type="entry name" value="EI24"/>
    <property type="match status" value="1"/>
</dbReference>
<feature type="transmembrane region" description="Helical" evidence="5">
    <location>
        <begin position="188"/>
        <end position="211"/>
    </location>
</feature>
<evidence type="ECO:0000256" key="3">
    <source>
        <dbReference type="ARBA" id="ARBA00022989"/>
    </source>
</evidence>
<feature type="transmembrane region" description="Helical" evidence="5">
    <location>
        <begin position="135"/>
        <end position="154"/>
    </location>
</feature>
<dbReference type="InterPro" id="IPR059112">
    <property type="entry name" value="CysZ/EI24"/>
</dbReference>
<evidence type="ECO:0000256" key="5">
    <source>
        <dbReference type="SAM" id="Phobius"/>
    </source>
</evidence>
<feature type="transmembrane region" description="Helical" evidence="5">
    <location>
        <begin position="20"/>
        <end position="43"/>
    </location>
</feature>